<name>A5C9W4_VITVI</name>
<dbReference type="EMBL" id="AM487374">
    <property type="protein sequence ID" value="CAN64372.1"/>
    <property type="molecule type" value="Genomic_DNA"/>
</dbReference>
<gene>
    <name evidence="1" type="ORF">VITISV_014651</name>
</gene>
<dbReference type="ExpressionAtlas" id="A5C9W4">
    <property type="expression patterns" value="baseline and differential"/>
</dbReference>
<proteinExistence type="predicted"/>
<protein>
    <submittedName>
        <fullName evidence="1">Uncharacterized protein</fullName>
    </submittedName>
</protein>
<dbReference type="OrthoDB" id="30336at2759"/>
<evidence type="ECO:0000313" key="1">
    <source>
        <dbReference type="EMBL" id="CAN64372.1"/>
    </source>
</evidence>
<organism evidence="1">
    <name type="scientific">Vitis vinifera</name>
    <name type="common">Grape</name>
    <dbReference type="NCBI Taxonomy" id="29760"/>
    <lineage>
        <taxon>Eukaryota</taxon>
        <taxon>Viridiplantae</taxon>
        <taxon>Streptophyta</taxon>
        <taxon>Embryophyta</taxon>
        <taxon>Tracheophyta</taxon>
        <taxon>Spermatophyta</taxon>
        <taxon>Magnoliopsida</taxon>
        <taxon>eudicotyledons</taxon>
        <taxon>Gunneridae</taxon>
        <taxon>Pentapetalae</taxon>
        <taxon>rosids</taxon>
        <taxon>Vitales</taxon>
        <taxon>Vitaceae</taxon>
        <taxon>Viteae</taxon>
        <taxon>Vitis</taxon>
    </lineage>
</organism>
<sequence>MASDFTKLVEALFEDKSSPSDLCQRLRSDDSIKAGLQAFYSILKNAVVSTDPKLSLLSWDNSQIQSVVSIAQAIASSTRSLSLEHVEPIIVAVVQQSIEFAIFYLEGSALKSDDLSIQVYDLFRKLCFT</sequence>
<reference evidence="1" key="1">
    <citation type="journal article" date="2007" name="PLoS ONE">
        <title>The first genome sequence of an elite grapevine cultivar (Pinot noir Vitis vinifera L.): coping with a highly heterozygous genome.</title>
        <authorList>
            <person name="Velasco R."/>
            <person name="Zharkikh A."/>
            <person name="Troggio M."/>
            <person name="Cartwright D.A."/>
            <person name="Cestaro A."/>
            <person name="Pruss D."/>
            <person name="Pindo M."/>
            <person name="FitzGerald L.M."/>
            <person name="Vezzulli S."/>
            <person name="Reid J."/>
            <person name="Malacarne G."/>
            <person name="Iliev D."/>
            <person name="Coppola G."/>
            <person name="Wardell B."/>
            <person name="Micheletti D."/>
            <person name="Macalma T."/>
            <person name="Facci M."/>
            <person name="Mitchell J.T."/>
            <person name="Perazzolli M."/>
            <person name="Eldredge G."/>
            <person name="Gatto P."/>
            <person name="Oyzerski R."/>
            <person name="Moretto M."/>
            <person name="Gutin N."/>
            <person name="Stefanini M."/>
            <person name="Chen Y."/>
            <person name="Segala C."/>
            <person name="Davenport C."/>
            <person name="Dematte L."/>
            <person name="Mraz A."/>
            <person name="Battilana J."/>
            <person name="Stormo K."/>
            <person name="Costa F."/>
            <person name="Tao Q."/>
            <person name="Si-Ammour A."/>
            <person name="Harkins T."/>
            <person name="Lackey A."/>
            <person name="Perbost C."/>
            <person name="Taillon B."/>
            <person name="Stella A."/>
            <person name="Solovyev V."/>
            <person name="Fawcett J.A."/>
            <person name="Sterck L."/>
            <person name="Vandepoele K."/>
            <person name="Grando S.M."/>
            <person name="Toppo S."/>
            <person name="Moser C."/>
            <person name="Lanchbury J."/>
            <person name="Bogden R."/>
            <person name="Skolnick M."/>
            <person name="Sgaramella V."/>
            <person name="Bhatnagar S.K."/>
            <person name="Fontana P."/>
            <person name="Gutin A."/>
            <person name="Van de Peer Y."/>
            <person name="Salamini F."/>
            <person name="Viola R."/>
        </authorList>
    </citation>
    <scope>NUCLEOTIDE SEQUENCE</scope>
</reference>
<dbReference type="AlphaFoldDB" id="A5C9W4"/>
<accession>A5C9W4</accession>